<evidence type="ECO:0000256" key="1">
    <source>
        <dbReference type="ARBA" id="ARBA00004123"/>
    </source>
</evidence>
<dbReference type="AlphaFoldDB" id="A0A1L9P5N4"/>
<dbReference type="EMBL" id="KV878125">
    <property type="protein sequence ID" value="OJI96847.1"/>
    <property type="molecule type" value="Genomic_DNA"/>
</dbReference>
<dbReference type="STRING" id="1036611.A0A1L9P5N4"/>
<keyword evidence="2" id="KW-0862">Zinc</keyword>
<evidence type="ECO:0000256" key="3">
    <source>
        <dbReference type="ARBA" id="ARBA00023015"/>
    </source>
</evidence>
<keyword evidence="6" id="KW-0539">Nucleus</keyword>
<gene>
    <name evidence="8" type="ORF">ASPVEDRAFT_23830</name>
</gene>
<feature type="domain" description="Zn(2)-C6 fungal-type" evidence="7">
    <location>
        <begin position="11"/>
        <end position="43"/>
    </location>
</feature>
<evidence type="ECO:0000259" key="7">
    <source>
        <dbReference type="PROSITE" id="PS50048"/>
    </source>
</evidence>
<dbReference type="CDD" id="cd00067">
    <property type="entry name" value="GAL4"/>
    <property type="match status" value="1"/>
</dbReference>
<evidence type="ECO:0000256" key="5">
    <source>
        <dbReference type="ARBA" id="ARBA00023163"/>
    </source>
</evidence>
<dbReference type="InterPro" id="IPR036864">
    <property type="entry name" value="Zn2-C6_fun-type_DNA-bd_sf"/>
</dbReference>
<keyword evidence="4" id="KW-0238">DNA-binding</keyword>
<evidence type="ECO:0000256" key="6">
    <source>
        <dbReference type="ARBA" id="ARBA00023242"/>
    </source>
</evidence>
<evidence type="ECO:0000313" key="8">
    <source>
        <dbReference type="EMBL" id="OJI96847.1"/>
    </source>
</evidence>
<dbReference type="RefSeq" id="XP_040662610.1">
    <property type="nucleotide sequence ID" value="XM_040809595.1"/>
</dbReference>
<evidence type="ECO:0000313" key="9">
    <source>
        <dbReference type="Proteomes" id="UP000184073"/>
    </source>
</evidence>
<evidence type="ECO:0000256" key="4">
    <source>
        <dbReference type="ARBA" id="ARBA00023125"/>
    </source>
</evidence>
<dbReference type="GO" id="GO:0008270">
    <property type="term" value="F:zinc ion binding"/>
    <property type="evidence" value="ECO:0007669"/>
    <property type="project" value="InterPro"/>
</dbReference>
<dbReference type="Proteomes" id="UP000184073">
    <property type="component" value="Unassembled WGS sequence"/>
</dbReference>
<protein>
    <recommendedName>
        <fullName evidence="7">Zn(2)-C6 fungal-type domain-containing protein</fullName>
    </recommendedName>
</protein>
<dbReference type="InterPro" id="IPR051089">
    <property type="entry name" value="prtT"/>
</dbReference>
<sequence length="559" mass="63365">MYRRQPPRRYACARCVRLKVKCVPTGSSACQRCTRLGHPSCVFPAELRGNPTTERVSSRRPSISDKAKSPKFYGLIDPKLAGELLSKYRAQKVPYFPFVVIPSDADAATVREQSPFLLLCILTASLEHNPKLQEELELVVRKEIANRIVVGVERNMDLLQGLLVHGAWHQYHWKTYHTHMYMLLQMTLMMTADLGLDKQESFRMQTIPAEGKEPDNAYGTKESTSQTAAQQRALLGCYYLCSKSSLFRRQIYMRHSQWINDCANALAERQEYPTDTALKDYIDVQSLVRQSQLLFDEERRGLRPSSDNWEQILGITSQQVQMQGLLSSLHDQDWPLRIELGGSPALILGQALGRQKYVFKLREMHQLQPLIDSAHYVVDTYLEAPASATLHFSSATYSTIWFSLLVLSKLSLLFHPNKQQVTGVNKKHIQDKGAAIIQKFKDISLEEDGFWKSSIRAISTLLAWLEKSNTEARPGSASADVHTVCDNSDSISQSSQFLGPNATHQPGWPQAYTPDIVASMNGESQSMDDFDVHLWQHMLDSFTWFGPPEEGFGFGHYNM</sequence>
<dbReference type="VEuPathDB" id="FungiDB:ASPVEDRAFT_23830"/>
<proteinExistence type="predicted"/>
<dbReference type="PANTHER" id="PTHR31845:SF10">
    <property type="entry name" value="ZN(II)2CYS6 TRANSCRIPTION FACTOR (EUROFUNG)"/>
    <property type="match status" value="1"/>
</dbReference>
<evidence type="ECO:0000256" key="2">
    <source>
        <dbReference type="ARBA" id="ARBA00022833"/>
    </source>
</evidence>
<dbReference type="GO" id="GO:0005634">
    <property type="term" value="C:nucleus"/>
    <property type="evidence" value="ECO:0007669"/>
    <property type="project" value="UniProtKB-SubCell"/>
</dbReference>
<comment type="subcellular location">
    <subcellularLocation>
        <location evidence="1">Nucleus</location>
    </subcellularLocation>
</comment>
<keyword evidence="5" id="KW-0804">Transcription</keyword>
<dbReference type="GeneID" id="63725106"/>
<dbReference type="SUPFAM" id="SSF57701">
    <property type="entry name" value="Zn2/Cys6 DNA-binding domain"/>
    <property type="match status" value="1"/>
</dbReference>
<name>A0A1L9P5N4_ASPVE</name>
<organism evidence="8 9">
    <name type="scientific">Aspergillus versicolor CBS 583.65</name>
    <dbReference type="NCBI Taxonomy" id="1036611"/>
    <lineage>
        <taxon>Eukaryota</taxon>
        <taxon>Fungi</taxon>
        <taxon>Dikarya</taxon>
        <taxon>Ascomycota</taxon>
        <taxon>Pezizomycotina</taxon>
        <taxon>Eurotiomycetes</taxon>
        <taxon>Eurotiomycetidae</taxon>
        <taxon>Eurotiales</taxon>
        <taxon>Aspergillaceae</taxon>
        <taxon>Aspergillus</taxon>
        <taxon>Aspergillus subgen. Nidulantes</taxon>
    </lineage>
</organism>
<dbReference type="GO" id="GO:0000976">
    <property type="term" value="F:transcription cis-regulatory region binding"/>
    <property type="evidence" value="ECO:0007669"/>
    <property type="project" value="TreeGrafter"/>
</dbReference>
<reference evidence="9" key="1">
    <citation type="journal article" date="2017" name="Genome Biol.">
        <title>Comparative genomics reveals high biological diversity and specific adaptations in the industrially and medically important fungal genus Aspergillus.</title>
        <authorList>
            <person name="de Vries R.P."/>
            <person name="Riley R."/>
            <person name="Wiebenga A."/>
            <person name="Aguilar-Osorio G."/>
            <person name="Amillis S."/>
            <person name="Uchima C.A."/>
            <person name="Anderluh G."/>
            <person name="Asadollahi M."/>
            <person name="Askin M."/>
            <person name="Barry K."/>
            <person name="Battaglia E."/>
            <person name="Bayram O."/>
            <person name="Benocci T."/>
            <person name="Braus-Stromeyer S.A."/>
            <person name="Caldana C."/>
            <person name="Canovas D."/>
            <person name="Cerqueira G.C."/>
            <person name="Chen F."/>
            <person name="Chen W."/>
            <person name="Choi C."/>
            <person name="Clum A."/>
            <person name="Dos Santos R.A."/>
            <person name="Damasio A.R."/>
            <person name="Diallinas G."/>
            <person name="Emri T."/>
            <person name="Fekete E."/>
            <person name="Flipphi M."/>
            <person name="Freyberg S."/>
            <person name="Gallo A."/>
            <person name="Gournas C."/>
            <person name="Habgood R."/>
            <person name="Hainaut M."/>
            <person name="Harispe M.L."/>
            <person name="Henrissat B."/>
            <person name="Hilden K.S."/>
            <person name="Hope R."/>
            <person name="Hossain A."/>
            <person name="Karabika E."/>
            <person name="Karaffa L."/>
            <person name="Karanyi Z."/>
            <person name="Krasevec N."/>
            <person name="Kuo A."/>
            <person name="Kusch H."/>
            <person name="LaButti K."/>
            <person name="Lagendijk E.L."/>
            <person name="Lapidus A."/>
            <person name="Levasseur A."/>
            <person name="Lindquist E."/>
            <person name="Lipzen A."/>
            <person name="Logrieco A.F."/>
            <person name="MacCabe A."/>
            <person name="Maekelae M.R."/>
            <person name="Malavazi I."/>
            <person name="Melin P."/>
            <person name="Meyer V."/>
            <person name="Mielnichuk N."/>
            <person name="Miskei M."/>
            <person name="Molnar A.P."/>
            <person name="Mule G."/>
            <person name="Ngan C.Y."/>
            <person name="Orejas M."/>
            <person name="Orosz E."/>
            <person name="Ouedraogo J.P."/>
            <person name="Overkamp K.M."/>
            <person name="Park H.-S."/>
            <person name="Perrone G."/>
            <person name="Piumi F."/>
            <person name="Punt P.J."/>
            <person name="Ram A.F."/>
            <person name="Ramon A."/>
            <person name="Rauscher S."/>
            <person name="Record E."/>
            <person name="Riano-Pachon D.M."/>
            <person name="Robert V."/>
            <person name="Roehrig J."/>
            <person name="Ruller R."/>
            <person name="Salamov A."/>
            <person name="Salih N.S."/>
            <person name="Samson R.A."/>
            <person name="Sandor E."/>
            <person name="Sanguinetti M."/>
            <person name="Schuetze T."/>
            <person name="Sepcic K."/>
            <person name="Shelest E."/>
            <person name="Sherlock G."/>
            <person name="Sophianopoulou V."/>
            <person name="Squina F.M."/>
            <person name="Sun H."/>
            <person name="Susca A."/>
            <person name="Todd R.B."/>
            <person name="Tsang A."/>
            <person name="Unkles S.E."/>
            <person name="van de Wiele N."/>
            <person name="van Rossen-Uffink D."/>
            <person name="Oliveira J.V."/>
            <person name="Vesth T.C."/>
            <person name="Visser J."/>
            <person name="Yu J.-H."/>
            <person name="Zhou M."/>
            <person name="Andersen M.R."/>
            <person name="Archer D.B."/>
            <person name="Baker S.E."/>
            <person name="Benoit I."/>
            <person name="Brakhage A.A."/>
            <person name="Braus G.H."/>
            <person name="Fischer R."/>
            <person name="Frisvad J.C."/>
            <person name="Goldman G.H."/>
            <person name="Houbraken J."/>
            <person name="Oakley B."/>
            <person name="Pocsi I."/>
            <person name="Scazzocchio C."/>
            <person name="Seiboth B."/>
            <person name="vanKuyk P.A."/>
            <person name="Wortman J."/>
            <person name="Dyer P.S."/>
            <person name="Grigoriev I.V."/>
        </authorList>
    </citation>
    <scope>NUCLEOTIDE SEQUENCE [LARGE SCALE GENOMIC DNA]</scope>
    <source>
        <strain evidence="9">CBS 583.65</strain>
    </source>
</reference>
<keyword evidence="9" id="KW-1185">Reference proteome</keyword>
<dbReference type="OrthoDB" id="5226580at2759"/>
<dbReference type="GO" id="GO:0000981">
    <property type="term" value="F:DNA-binding transcription factor activity, RNA polymerase II-specific"/>
    <property type="evidence" value="ECO:0007669"/>
    <property type="project" value="InterPro"/>
</dbReference>
<dbReference type="PROSITE" id="PS50048">
    <property type="entry name" value="ZN2_CY6_FUNGAL_2"/>
    <property type="match status" value="1"/>
</dbReference>
<dbReference type="PANTHER" id="PTHR31845">
    <property type="entry name" value="FINGER DOMAIN PROTEIN, PUTATIVE-RELATED"/>
    <property type="match status" value="1"/>
</dbReference>
<accession>A0A1L9P5N4</accession>
<keyword evidence="3" id="KW-0805">Transcription regulation</keyword>
<dbReference type="InterPro" id="IPR001138">
    <property type="entry name" value="Zn2Cys6_DnaBD"/>
</dbReference>
<dbReference type="Gene3D" id="4.10.240.10">
    <property type="entry name" value="Zn(2)-C6 fungal-type DNA-binding domain"/>
    <property type="match status" value="1"/>
</dbReference>